<proteinExistence type="predicted"/>
<organism evidence="1 2">
    <name type="scientific">Paraburkholderia phenoliruptrix</name>
    <dbReference type="NCBI Taxonomy" id="252970"/>
    <lineage>
        <taxon>Bacteria</taxon>
        <taxon>Pseudomonadati</taxon>
        <taxon>Pseudomonadota</taxon>
        <taxon>Betaproteobacteria</taxon>
        <taxon>Burkholderiales</taxon>
        <taxon>Burkholderiaceae</taxon>
        <taxon>Paraburkholderia</taxon>
    </lineage>
</organism>
<dbReference type="Proteomes" id="UP001558535">
    <property type="component" value="Unassembled WGS sequence"/>
</dbReference>
<comment type="caution">
    <text evidence="1">The sequence shown here is derived from an EMBL/GenBank/DDBJ whole genome shotgun (WGS) entry which is preliminary data.</text>
</comment>
<keyword evidence="2" id="KW-1185">Reference proteome</keyword>
<evidence type="ECO:0008006" key="3">
    <source>
        <dbReference type="Google" id="ProtNLM"/>
    </source>
</evidence>
<dbReference type="RefSeq" id="WP_015001734.1">
    <property type="nucleotide sequence ID" value="NZ_CADILN010000004.1"/>
</dbReference>
<name>A0ABV3WAL1_9BURK</name>
<sequence length="90" mass="9355">MLNVAGLVSIVEGALGGTAPNTTDAVPRNEQLLFSCAHSLYCCPATVTVLTCACAVCTPKDASAVVAAIPINLEYLTIVPVFAKKSYPRE</sequence>
<accession>A0ABV3WAL1</accession>
<reference evidence="1 2" key="1">
    <citation type="submission" date="2024-07" db="EMBL/GenBank/DDBJ databases">
        <title>A survey of Mimosa microsymbionts across Brazilian biomes reveals a high diversity of Paraburkholderia nodulating endemic species, but also that Cupriavidus is common as a symbiont of widespread species.</title>
        <authorList>
            <person name="Rouws L."/>
            <person name="Barauna A."/>
            <person name="Beukes C."/>
            <person name="Rouws J.R.C."/>
            <person name="De Faria S.M."/>
            <person name="Gross E."/>
            <person name="Bueno Dos Reis Junior F."/>
            <person name="Simon M.F."/>
            <person name="Maluk M."/>
            <person name="Odee D.W."/>
            <person name="Kenicer G."/>
            <person name="Young J.P.W."/>
            <person name="Reis V.M."/>
            <person name="Zilli J."/>
            <person name="James E.K."/>
        </authorList>
    </citation>
    <scope>NUCLEOTIDE SEQUENCE [LARGE SCALE GENOMIC DNA]</scope>
    <source>
        <strain evidence="1 2">BR14375</strain>
    </source>
</reference>
<evidence type="ECO:0000313" key="1">
    <source>
        <dbReference type="EMBL" id="MEX3750243.1"/>
    </source>
</evidence>
<gene>
    <name evidence="1" type="ORF">AB3X84_09535</name>
</gene>
<protein>
    <recommendedName>
        <fullName evidence="3">Secreted protein</fullName>
    </recommendedName>
</protein>
<dbReference type="EMBL" id="JBFPKE010000002">
    <property type="protein sequence ID" value="MEX3750243.1"/>
    <property type="molecule type" value="Genomic_DNA"/>
</dbReference>
<evidence type="ECO:0000313" key="2">
    <source>
        <dbReference type="Proteomes" id="UP001558535"/>
    </source>
</evidence>